<dbReference type="GeneID" id="17287051"/>
<dbReference type="Pfam" id="PF00654">
    <property type="entry name" value="Voltage_CLC"/>
    <property type="match status" value="1"/>
</dbReference>
<dbReference type="PANTHER" id="PTHR45720:SF10">
    <property type="entry name" value="CHLORIDE CHANNEL PROTEIN 2"/>
    <property type="match status" value="1"/>
</dbReference>
<evidence type="ECO:0000256" key="3">
    <source>
        <dbReference type="ARBA" id="ARBA00022692"/>
    </source>
</evidence>
<dbReference type="SUPFAM" id="SSF81340">
    <property type="entry name" value="Clc chloride channel"/>
    <property type="match status" value="1"/>
</dbReference>
<keyword evidence="7 10" id="KW-0472">Membrane</keyword>
<dbReference type="GO" id="GO:0005247">
    <property type="term" value="F:voltage-gated chloride channel activity"/>
    <property type="evidence" value="ECO:0007669"/>
    <property type="project" value="TreeGrafter"/>
</dbReference>
<dbReference type="eggNOG" id="KOG0476">
    <property type="taxonomic scope" value="Eukaryota"/>
</dbReference>
<feature type="compositionally biased region" description="Low complexity" evidence="9">
    <location>
        <begin position="672"/>
        <end position="685"/>
    </location>
</feature>
<dbReference type="Gene3D" id="1.10.3080.10">
    <property type="entry name" value="Clc chloride channel"/>
    <property type="match status" value="1"/>
</dbReference>
<feature type="region of interest" description="Disordered" evidence="9">
    <location>
        <begin position="649"/>
        <end position="757"/>
    </location>
</feature>
<dbReference type="InterPro" id="IPR050970">
    <property type="entry name" value="Cl_channel_volt-gated"/>
</dbReference>
<feature type="transmembrane region" description="Helical" evidence="10">
    <location>
        <begin position="500"/>
        <end position="517"/>
    </location>
</feature>
<dbReference type="PRINTS" id="PR00762">
    <property type="entry name" value="CLCHANNEL"/>
</dbReference>
<keyword evidence="6" id="KW-0406">Ion transport</keyword>
<feature type="compositionally biased region" description="Low complexity" evidence="9">
    <location>
        <begin position="772"/>
        <end position="795"/>
    </location>
</feature>
<keyword evidence="12" id="KW-1185">Reference proteome</keyword>
<dbReference type="STRING" id="2903.R1G162"/>
<feature type="transmembrane region" description="Helical" evidence="10">
    <location>
        <begin position="306"/>
        <end position="327"/>
    </location>
</feature>
<evidence type="ECO:0000256" key="7">
    <source>
        <dbReference type="ARBA" id="ARBA00023136"/>
    </source>
</evidence>
<reference evidence="11" key="2">
    <citation type="submission" date="2024-10" db="UniProtKB">
        <authorList>
            <consortium name="EnsemblProtists"/>
        </authorList>
    </citation>
    <scope>IDENTIFICATION</scope>
</reference>
<feature type="transmembrane region" description="Helical" evidence="10">
    <location>
        <begin position="418"/>
        <end position="448"/>
    </location>
</feature>
<dbReference type="GO" id="GO:0016020">
    <property type="term" value="C:membrane"/>
    <property type="evidence" value="ECO:0007669"/>
    <property type="project" value="UniProtKB-SubCell"/>
</dbReference>
<accession>A0A0D3L196</accession>
<dbReference type="PaxDb" id="2903-EOD41781"/>
<dbReference type="PANTHER" id="PTHR45720">
    <property type="entry name" value="CHLORIDE CHANNEL PROTEIN 2"/>
    <property type="match status" value="1"/>
</dbReference>
<dbReference type="EnsemblProtists" id="EOD41781">
    <property type="protein sequence ID" value="EOD41781"/>
    <property type="gene ID" value="EMIHUDRAFT_95008"/>
</dbReference>
<evidence type="ECO:0000256" key="9">
    <source>
        <dbReference type="SAM" id="MobiDB-lite"/>
    </source>
</evidence>
<dbReference type="Gene3D" id="3.10.580.10">
    <property type="entry name" value="CBS-domain"/>
    <property type="match status" value="1"/>
</dbReference>
<evidence type="ECO:0000313" key="11">
    <source>
        <dbReference type="EnsemblProtists" id="EOD41781"/>
    </source>
</evidence>
<feature type="compositionally biased region" description="Low complexity" evidence="9">
    <location>
        <begin position="704"/>
        <end position="733"/>
    </location>
</feature>
<evidence type="ECO:0000256" key="4">
    <source>
        <dbReference type="ARBA" id="ARBA00022737"/>
    </source>
</evidence>
<keyword evidence="2" id="KW-0813">Transport</keyword>
<evidence type="ECO:0000256" key="2">
    <source>
        <dbReference type="ARBA" id="ARBA00022448"/>
    </source>
</evidence>
<feature type="compositionally biased region" description="Low complexity" evidence="9">
    <location>
        <begin position="741"/>
        <end position="757"/>
    </location>
</feature>
<evidence type="ECO:0000256" key="6">
    <source>
        <dbReference type="ARBA" id="ARBA00023065"/>
    </source>
</evidence>
<evidence type="ECO:0000256" key="1">
    <source>
        <dbReference type="ARBA" id="ARBA00004141"/>
    </source>
</evidence>
<sequence length="947" mass="99274">MAAATWADHDTNGRLTRALNDARALLDGDDDDDASVGSSGLSVILPAPAAAEPHFMVVRRFLLRHIGWVYAIQETLLLLMIGVSANLLAFLLDHLIEALVMGRAAAAQAEGSFLPSYAVWTGSALVLCALSAMVVQFIGPASAGSGIPQMKSVLGGMRMHNYLSLRTMVAKMLSLVLALAGGLSVGKEGPYVHITSCAAACLTRLPGFRRLGQASRLADEALRQQMLSAACAAGVAATFGAPVGGVLFSIEVTSTYYSVQHLWKSLFASVCGALVFRGMRDTGSLGQGFRKTDFGDMDQLLHNGEIYAFALLGCVCGLVGAGFVHATSSLISLVASRIEALLGFDVLAPLRGDCSSATALEALLSRYGPLPSRCGIRIRALQLALREDTHSAVINELFRPNSFDMAARWANPSLTANLAIYVVCKFVFTCIAVGCPISCGVFTPVFLIGAAGGRLFGELLNDITPVDVQITAGGYAVVGAAALAAGVTRTVIVFELTGQLSHMLPVLVAVLLAYGVGNACNTSIYDTMMTLNKLPYIQPLKPHHASSRCAHDVMDATLKPLCVPCTFADAHRLLLESEALEFALVDAGGALLGAVPRAYLDLQIEHILCSSDGGRKRPAPLLDKIATKMTEALGSPRSWTITRHLSLTSLGVGDGDNRRSRRSLARSRSLDRSSLGGELARQQPLAPAPAEPSDSTELTAMTRQHQPQPQQTQPQTQQPQQTQHQPPQHQQTPQPQPPPQQTTTQQPLPATTTASASLAAATPDAACAVQPSGSADALSASPASVSPSAASSGSDTQRASTGSTAAGRPGNPSPAPGLGIERAPSRMTRAQRLQRRNSGLVSPSFGVPPSAASSPGGEFTESELALLDLPLDLGVLPLGTDESMGIGRSRPTAVNHAPTVVLAATSLATVHMQFSLFATEHAYVTYAGRYVGVIRRSQLTGEEGGVV</sequence>
<dbReference type="InterPro" id="IPR046342">
    <property type="entry name" value="CBS_dom_sf"/>
</dbReference>
<evidence type="ECO:0000256" key="8">
    <source>
        <dbReference type="ARBA" id="ARBA00023214"/>
    </source>
</evidence>
<evidence type="ECO:0000313" key="12">
    <source>
        <dbReference type="Proteomes" id="UP000013827"/>
    </source>
</evidence>
<dbReference type="InterPro" id="IPR014743">
    <property type="entry name" value="Cl-channel_core"/>
</dbReference>
<protein>
    <recommendedName>
        <fullName evidence="13">Chloride channel protein</fullName>
    </recommendedName>
</protein>
<feature type="transmembrane region" description="Helical" evidence="10">
    <location>
        <begin position="117"/>
        <end position="142"/>
    </location>
</feature>
<keyword evidence="5 10" id="KW-1133">Transmembrane helix</keyword>
<proteinExistence type="predicted"/>
<reference evidence="12" key="1">
    <citation type="journal article" date="2013" name="Nature">
        <title>Pan genome of the phytoplankton Emiliania underpins its global distribution.</title>
        <authorList>
            <person name="Read B.A."/>
            <person name="Kegel J."/>
            <person name="Klute M.J."/>
            <person name="Kuo A."/>
            <person name="Lefebvre S.C."/>
            <person name="Maumus F."/>
            <person name="Mayer C."/>
            <person name="Miller J."/>
            <person name="Monier A."/>
            <person name="Salamov A."/>
            <person name="Young J."/>
            <person name="Aguilar M."/>
            <person name="Claverie J.M."/>
            <person name="Frickenhaus S."/>
            <person name="Gonzalez K."/>
            <person name="Herman E.K."/>
            <person name="Lin Y.C."/>
            <person name="Napier J."/>
            <person name="Ogata H."/>
            <person name="Sarno A.F."/>
            <person name="Shmutz J."/>
            <person name="Schroeder D."/>
            <person name="de Vargas C."/>
            <person name="Verret F."/>
            <person name="von Dassow P."/>
            <person name="Valentin K."/>
            <person name="Van de Peer Y."/>
            <person name="Wheeler G."/>
            <person name="Dacks J.B."/>
            <person name="Delwiche C.F."/>
            <person name="Dyhrman S.T."/>
            <person name="Glockner G."/>
            <person name="John U."/>
            <person name="Richards T."/>
            <person name="Worden A.Z."/>
            <person name="Zhang X."/>
            <person name="Grigoriev I.V."/>
            <person name="Allen A.E."/>
            <person name="Bidle K."/>
            <person name="Borodovsky M."/>
            <person name="Bowler C."/>
            <person name="Brownlee C."/>
            <person name="Cock J.M."/>
            <person name="Elias M."/>
            <person name="Gladyshev V.N."/>
            <person name="Groth M."/>
            <person name="Guda C."/>
            <person name="Hadaegh A."/>
            <person name="Iglesias-Rodriguez M.D."/>
            <person name="Jenkins J."/>
            <person name="Jones B.M."/>
            <person name="Lawson T."/>
            <person name="Leese F."/>
            <person name="Lindquist E."/>
            <person name="Lobanov A."/>
            <person name="Lomsadze A."/>
            <person name="Malik S.B."/>
            <person name="Marsh M.E."/>
            <person name="Mackinder L."/>
            <person name="Mock T."/>
            <person name="Mueller-Roeber B."/>
            <person name="Pagarete A."/>
            <person name="Parker M."/>
            <person name="Probert I."/>
            <person name="Quesneville H."/>
            <person name="Raines C."/>
            <person name="Rensing S.A."/>
            <person name="Riano-Pachon D.M."/>
            <person name="Richier S."/>
            <person name="Rokitta S."/>
            <person name="Shiraiwa Y."/>
            <person name="Soanes D.M."/>
            <person name="van der Giezen M."/>
            <person name="Wahlund T.M."/>
            <person name="Williams B."/>
            <person name="Wilson W."/>
            <person name="Wolfe G."/>
            <person name="Wurch L.L."/>
        </authorList>
    </citation>
    <scope>NUCLEOTIDE SEQUENCE</scope>
</reference>
<feature type="transmembrane region" description="Helical" evidence="10">
    <location>
        <begin position="68"/>
        <end position="92"/>
    </location>
</feature>
<dbReference type="Proteomes" id="UP000013827">
    <property type="component" value="Unassembled WGS sequence"/>
</dbReference>
<evidence type="ECO:0000256" key="10">
    <source>
        <dbReference type="SAM" id="Phobius"/>
    </source>
</evidence>
<dbReference type="HOGENOM" id="CLU_310673_0_0_1"/>
<feature type="transmembrane region" description="Helical" evidence="10">
    <location>
        <begin position="191"/>
        <end position="208"/>
    </location>
</feature>
<dbReference type="AlphaFoldDB" id="A0A0D3L196"/>
<name>A0A0D3L196_EMIH1</name>
<evidence type="ECO:0000256" key="5">
    <source>
        <dbReference type="ARBA" id="ARBA00022989"/>
    </source>
</evidence>
<feature type="transmembrane region" description="Helical" evidence="10">
    <location>
        <begin position="229"/>
        <end position="250"/>
    </location>
</feature>
<dbReference type="OMA" id="HMAASIV"/>
<evidence type="ECO:0008006" key="13">
    <source>
        <dbReference type="Google" id="ProtNLM"/>
    </source>
</evidence>
<dbReference type="InterPro" id="IPR001807">
    <property type="entry name" value="ClC"/>
</dbReference>
<feature type="compositionally biased region" description="Polar residues" evidence="9">
    <location>
        <begin position="693"/>
        <end position="703"/>
    </location>
</feature>
<feature type="region of interest" description="Disordered" evidence="9">
    <location>
        <begin position="772"/>
        <end position="859"/>
    </location>
</feature>
<dbReference type="RefSeq" id="XP_005794210.1">
    <property type="nucleotide sequence ID" value="XM_005794153.1"/>
</dbReference>
<keyword evidence="4" id="KW-0677">Repeat</keyword>
<keyword evidence="3 10" id="KW-0812">Transmembrane</keyword>
<feature type="transmembrane region" description="Helical" evidence="10">
    <location>
        <begin position="468"/>
        <end position="488"/>
    </location>
</feature>
<keyword evidence="8" id="KW-0868">Chloride</keyword>
<comment type="subcellular location">
    <subcellularLocation>
        <location evidence="1">Membrane</location>
        <topology evidence="1">Multi-pass membrane protein</topology>
    </subcellularLocation>
</comment>
<organism evidence="11 12">
    <name type="scientific">Emiliania huxleyi (strain CCMP1516)</name>
    <dbReference type="NCBI Taxonomy" id="280463"/>
    <lineage>
        <taxon>Eukaryota</taxon>
        <taxon>Haptista</taxon>
        <taxon>Haptophyta</taxon>
        <taxon>Prymnesiophyceae</taxon>
        <taxon>Isochrysidales</taxon>
        <taxon>Noelaerhabdaceae</taxon>
        <taxon>Emiliania</taxon>
    </lineage>
</organism>
<dbReference type="KEGG" id="ehx:EMIHUDRAFT_95008"/>
<feature type="transmembrane region" description="Helical" evidence="10">
    <location>
        <begin position="163"/>
        <end position="185"/>
    </location>
</feature>